<dbReference type="AlphaFoldDB" id="A0A9D4YVM7"/>
<dbReference type="Proteomes" id="UP001055712">
    <property type="component" value="Unassembled WGS sequence"/>
</dbReference>
<organism evidence="2 3">
    <name type="scientific">Chlorella vulgaris</name>
    <name type="common">Green alga</name>
    <dbReference type="NCBI Taxonomy" id="3077"/>
    <lineage>
        <taxon>Eukaryota</taxon>
        <taxon>Viridiplantae</taxon>
        <taxon>Chlorophyta</taxon>
        <taxon>core chlorophytes</taxon>
        <taxon>Trebouxiophyceae</taxon>
        <taxon>Chlorellales</taxon>
        <taxon>Chlorellaceae</taxon>
        <taxon>Chlorella clade</taxon>
        <taxon>Chlorella</taxon>
    </lineage>
</organism>
<feature type="compositionally biased region" description="Basic and acidic residues" evidence="1">
    <location>
        <begin position="150"/>
        <end position="160"/>
    </location>
</feature>
<evidence type="ECO:0000313" key="3">
    <source>
        <dbReference type="Proteomes" id="UP001055712"/>
    </source>
</evidence>
<name>A0A9D4YVM7_CHLVU</name>
<evidence type="ECO:0000313" key="2">
    <source>
        <dbReference type="EMBL" id="KAI3428474.1"/>
    </source>
</evidence>
<proteinExistence type="predicted"/>
<evidence type="ECO:0000256" key="1">
    <source>
        <dbReference type="SAM" id="MobiDB-lite"/>
    </source>
</evidence>
<feature type="compositionally biased region" description="Basic and acidic residues" evidence="1">
    <location>
        <begin position="61"/>
        <end position="70"/>
    </location>
</feature>
<sequence length="289" mass="30116">MHSTLLKTGLGLTQVRKREVPWTDVCESLTAVHLGDPWTCAQAGAPRHRAARRALLASARSRHDQEREMHQSAADVEPLLTKPSRVATGATEGQAMGDSSTPARSGAATGGKAKRGRRPRSDPRKMLNADGDPLNSDPGSLGKLAPGVLEKYEQLDKLKGQEGAPGKAHRPATSASSPSQEPSGGAAKPAPDSDTLKTDSPGGEAQPSGKGPGETPAGPLVPAQKEFEGTGGVLLDVSHAEPQPYHGEGVGRRDAVREVAQAEPCSRDEAPMQAAKELKNEGADFDGFA</sequence>
<protein>
    <submittedName>
        <fullName evidence="2">Uncharacterized protein</fullName>
    </submittedName>
</protein>
<reference evidence="2" key="1">
    <citation type="journal article" date="2019" name="Plant J.">
        <title>Chlorella vulgaris genome assembly and annotation reveals the molecular basis for metabolic acclimation to high light conditions.</title>
        <authorList>
            <person name="Cecchin M."/>
            <person name="Marcolungo L."/>
            <person name="Rossato M."/>
            <person name="Girolomoni L."/>
            <person name="Cosentino E."/>
            <person name="Cuine S."/>
            <person name="Li-Beisson Y."/>
            <person name="Delledonne M."/>
            <person name="Ballottari M."/>
        </authorList>
    </citation>
    <scope>NUCLEOTIDE SEQUENCE</scope>
    <source>
        <strain evidence="2">211/11P</strain>
    </source>
</reference>
<dbReference type="EMBL" id="SIDB01000009">
    <property type="protein sequence ID" value="KAI3428474.1"/>
    <property type="molecule type" value="Genomic_DNA"/>
</dbReference>
<feature type="compositionally biased region" description="Polar residues" evidence="1">
    <location>
        <begin position="173"/>
        <end position="182"/>
    </location>
</feature>
<reference evidence="2" key="2">
    <citation type="submission" date="2020-11" db="EMBL/GenBank/DDBJ databases">
        <authorList>
            <person name="Cecchin M."/>
            <person name="Marcolungo L."/>
            <person name="Rossato M."/>
            <person name="Girolomoni L."/>
            <person name="Cosentino E."/>
            <person name="Cuine S."/>
            <person name="Li-Beisson Y."/>
            <person name="Delledonne M."/>
            <person name="Ballottari M."/>
        </authorList>
    </citation>
    <scope>NUCLEOTIDE SEQUENCE</scope>
    <source>
        <strain evidence="2">211/11P</strain>
        <tissue evidence="2">Whole cell</tissue>
    </source>
</reference>
<keyword evidence="3" id="KW-1185">Reference proteome</keyword>
<accession>A0A9D4YVM7</accession>
<gene>
    <name evidence="2" type="ORF">D9Q98_007299</name>
</gene>
<dbReference type="OrthoDB" id="10643725at2759"/>
<comment type="caution">
    <text evidence="2">The sequence shown here is derived from an EMBL/GenBank/DDBJ whole genome shotgun (WGS) entry which is preliminary data.</text>
</comment>
<feature type="region of interest" description="Disordered" evidence="1">
    <location>
        <begin position="58"/>
        <end position="231"/>
    </location>
</feature>